<comment type="caution">
    <text evidence="7">The sequence shown here is derived from an EMBL/GenBank/DDBJ whole genome shotgun (WGS) entry which is preliminary data.</text>
</comment>
<evidence type="ECO:0000256" key="1">
    <source>
        <dbReference type="ARBA" id="ARBA00004642"/>
    </source>
</evidence>
<gene>
    <name evidence="7" type="ORF">ANANG_G00236540</name>
</gene>
<evidence type="ECO:0000313" key="8">
    <source>
        <dbReference type="Proteomes" id="UP001044222"/>
    </source>
</evidence>
<dbReference type="EMBL" id="JAFIRN010000013">
    <property type="protein sequence ID" value="KAG5837178.1"/>
    <property type="molecule type" value="Genomic_DNA"/>
</dbReference>
<evidence type="ECO:0000256" key="2">
    <source>
        <dbReference type="ARBA" id="ARBA00022884"/>
    </source>
</evidence>
<reference evidence="7" key="1">
    <citation type="submission" date="2021-01" db="EMBL/GenBank/DDBJ databases">
        <title>A chromosome-scale assembly of European eel, Anguilla anguilla.</title>
        <authorList>
            <person name="Henkel C."/>
            <person name="Jong-Raadsen S.A."/>
            <person name="Dufour S."/>
            <person name="Weltzien F.-A."/>
            <person name="Palstra A.P."/>
            <person name="Pelster B."/>
            <person name="Spaink H.P."/>
            <person name="Van Den Thillart G.E."/>
            <person name="Jansen H."/>
            <person name="Zahm M."/>
            <person name="Klopp C."/>
            <person name="Cedric C."/>
            <person name="Louis A."/>
            <person name="Berthelot C."/>
            <person name="Parey E."/>
            <person name="Roest Crollius H."/>
            <person name="Montfort J."/>
            <person name="Robinson-Rechavi M."/>
            <person name="Bucao C."/>
            <person name="Bouchez O."/>
            <person name="Gislard M."/>
            <person name="Lluch J."/>
            <person name="Milhes M."/>
            <person name="Lampietro C."/>
            <person name="Lopez Roques C."/>
            <person name="Donnadieu C."/>
            <person name="Braasch I."/>
            <person name="Desvignes T."/>
            <person name="Postlethwait J."/>
            <person name="Bobe J."/>
            <person name="Guiguen Y."/>
            <person name="Dirks R."/>
        </authorList>
    </citation>
    <scope>NUCLEOTIDE SEQUENCE</scope>
    <source>
        <strain evidence="7">Tag_6206</strain>
        <tissue evidence="7">Liver</tissue>
    </source>
</reference>
<dbReference type="SUPFAM" id="SSF54928">
    <property type="entry name" value="RNA-binding domain, RBD"/>
    <property type="match status" value="1"/>
</dbReference>
<evidence type="ECO:0000313" key="7">
    <source>
        <dbReference type="EMBL" id="KAG5837178.1"/>
    </source>
</evidence>
<organism evidence="7 8">
    <name type="scientific">Anguilla anguilla</name>
    <name type="common">European freshwater eel</name>
    <name type="synonym">Muraena anguilla</name>
    <dbReference type="NCBI Taxonomy" id="7936"/>
    <lineage>
        <taxon>Eukaryota</taxon>
        <taxon>Metazoa</taxon>
        <taxon>Chordata</taxon>
        <taxon>Craniata</taxon>
        <taxon>Vertebrata</taxon>
        <taxon>Euteleostomi</taxon>
        <taxon>Actinopterygii</taxon>
        <taxon>Neopterygii</taxon>
        <taxon>Teleostei</taxon>
        <taxon>Anguilliformes</taxon>
        <taxon>Anguillidae</taxon>
        <taxon>Anguilla</taxon>
    </lineage>
</organism>
<evidence type="ECO:0000256" key="5">
    <source>
        <dbReference type="SAM" id="MobiDB-lite"/>
    </source>
</evidence>
<keyword evidence="8" id="KW-1185">Reference proteome</keyword>
<feature type="compositionally biased region" description="Basic and acidic residues" evidence="5">
    <location>
        <begin position="211"/>
        <end position="248"/>
    </location>
</feature>
<feature type="domain" description="RRM" evidence="6">
    <location>
        <begin position="9"/>
        <end position="86"/>
    </location>
</feature>
<feature type="compositionally biased region" description="Gly residues" evidence="5">
    <location>
        <begin position="253"/>
        <end position="273"/>
    </location>
</feature>
<dbReference type="InterPro" id="IPR035979">
    <property type="entry name" value="RBD_domain_sf"/>
</dbReference>
<dbReference type="GO" id="GO:0005654">
    <property type="term" value="C:nucleoplasm"/>
    <property type="evidence" value="ECO:0007669"/>
    <property type="project" value="UniProtKB-SubCell"/>
</dbReference>
<dbReference type="InterPro" id="IPR052285">
    <property type="entry name" value="NEXT_complex_subunit"/>
</dbReference>
<dbReference type="SMART" id="SM00360">
    <property type="entry name" value="RRM"/>
    <property type="match status" value="1"/>
</dbReference>
<dbReference type="PANTHER" id="PTHR13798:SF11">
    <property type="entry name" value="RNA-BINDING PROTEIN 7-RELATED"/>
    <property type="match status" value="1"/>
</dbReference>
<feature type="compositionally biased region" description="Polar residues" evidence="5">
    <location>
        <begin position="85"/>
        <end position="107"/>
    </location>
</feature>
<dbReference type="Gene3D" id="3.30.70.330">
    <property type="match status" value="1"/>
</dbReference>
<keyword evidence="2 4" id="KW-0694">RNA-binding</keyword>
<dbReference type="InterPro" id="IPR012677">
    <property type="entry name" value="Nucleotide-bd_a/b_plait_sf"/>
</dbReference>
<accession>A0A9D3RNM9</accession>
<keyword evidence="3" id="KW-0539">Nucleus</keyword>
<dbReference type="PANTHER" id="PTHR13798">
    <property type="entry name" value="RNA BINDING MOTIF RBM PROTEIN -RELATED"/>
    <property type="match status" value="1"/>
</dbReference>
<evidence type="ECO:0000256" key="3">
    <source>
        <dbReference type="ARBA" id="ARBA00023242"/>
    </source>
</evidence>
<dbReference type="InterPro" id="IPR000504">
    <property type="entry name" value="RRM_dom"/>
</dbReference>
<dbReference type="Pfam" id="PF00076">
    <property type="entry name" value="RRM_1"/>
    <property type="match status" value="1"/>
</dbReference>
<protein>
    <recommendedName>
        <fullName evidence="6">RRM domain-containing protein</fullName>
    </recommendedName>
</protein>
<sequence>MGIADEADRSLFVGNLDPRVTEELLFELFLQAGPMIKVRIPKDNDGKPKHFGFVNFKHEVSVMYAMKLFNGTSLYGRPLKIQFRSGSSHSSADGNGPGNSQNSSPMNSPALRGGRFDRPVDQMASPSYSPPQLNQKAYMSPENLQRQVLMNNMWQLQQLSHSLAAGFQQGYGAGAGAGEGSPAHRGSWQQDGTPQRGHRHPYQQDGGGSHRSRDQRFSEPGADRHRRGQRGEQHYHHDDRTGGGRSRDYPTGPGTGPGTAGGGDTEPAGIGGG</sequence>
<dbReference type="PROSITE" id="PS50102">
    <property type="entry name" value="RRM"/>
    <property type="match status" value="1"/>
</dbReference>
<feature type="compositionally biased region" description="Polar residues" evidence="5">
    <location>
        <begin position="124"/>
        <end position="135"/>
    </location>
</feature>
<feature type="region of interest" description="Disordered" evidence="5">
    <location>
        <begin position="85"/>
        <end position="135"/>
    </location>
</feature>
<dbReference type="Proteomes" id="UP001044222">
    <property type="component" value="Chromosome 13"/>
</dbReference>
<dbReference type="GO" id="GO:0000381">
    <property type="term" value="P:regulation of alternative mRNA splicing, via spliceosome"/>
    <property type="evidence" value="ECO:0007669"/>
    <property type="project" value="TreeGrafter"/>
</dbReference>
<evidence type="ECO:0000256" key="4">
    <source>
        <dbReference type="PROSITE-ProRule" id="PRU00176"/>
    </source>
</evidence>
<feature type="region of interest" description="Disordered" evidence="5">
    <location>
        <begin position="174"/>
        <end position="273"/>
    </location>
</feature>
<proteinExistence type="predicted"/>
<dbReference type="AlphaFoldDB" id="A0A9D3RNM9"/>
<dbReference type="GO" id="GO:0003727">
    <property type="term" value="F:single-stranded RNA binding"/>
    <property type="evidence" value="ECO:0007669"/>
    <property type="project" value="TreeGrafter"/>
</dbReference>
<comment type="subcellular location">
    <subcellularLocation>
        <location evidence="1">Nucleus</location>
        <location evidence="1">Nucleoplasm</location>
    </subcellularLocation>
</comment>
<name>A0A9D3RNM9_ANGAN</name>
<evidence type="ECO:0000259" key="6">
    <source>
        <dbReference type="PROSITE" id="PS50102"/>
    </source>
</evidence>